<evidence type="ECO:0000313" key="5">
    <source>
        <dbReference type="Proteomes" id="UP000291259"/>
    </source>
</evidence>
<dbReference type="PANTHER" id="PTHR43877">
    <property type="entry name" value="AMINOALKYLPHOSPHONATE N-ACETYLTRANSFERASE-RELATED-RELATED"/>
    <property type="match status" value="1"/>
</dbReference>
<proteinExistence type="predicted"/>
<sequence>MRAAEASVTVALESPRQPEVDEMLRGSEAYSYSLYPPEACFLLDVESLERPGVAFYVARGDVGEALGMGALVDGVDGTAELKRMFVHESARGRRVGTSIIERIEQDASARGIRRIVLETGTRHDAAQAMYAKAGYEVVPLFGQYVGEEFSVCMAKNLG</sequence>
<dbReference type="InterPro" id="IPR050832">
    <property type="entry name" value="Bact_Acetyltransf"/>
</dbReference>
<protein>
    <submittedName>
        <fullName evidence="4">GNAT family N-acetyltransferase</fullName>
    </submittedName>
</protein>
<keyword evidence="5" id="KW-1185">Reference proteome</keyword>
<accession>A0A4P6FQW4</accession>
<dbReference type="InterPro" id="IPR000182">
    <property type="entry name" value="GNAT_dom"/>
</dbReference>
<evidence type="ECO:0000256" key="1">
    <source>
        <dbReference type="ARBA" id="ARBA00022679"/>
    </source>
</evidence>
<dbReference type="RefSeq" id="WP_129189657.1">
    <property type="nucleotide sequence ID" value="NZ_CP035491.1"/>
</dbReference>
<dbReference type="PANTHER" id="PTHR43877:SF2">
    <property type="entry name" value="AMINOALKYLPHOSPHONATE N-ACETYLTRANSFERASE-RELATED"/>
    <property type="match status" value="1"/>
</dbReference>
<dbReference type="Gene3D" id="3.40.630.30">
    <property type="match status" value="1"/>
</dbReference>
<evidence type="ECO:0000313" key="4">
    <source>
        <dbReference type="EMBL" id="QAY72918.1"/>
    </source>
</evidence>
<dbReference type="GO" id="GO:0016747">
    <property type="term" value="F:acyltransferase activity, transferring groups other than amino-acyl groups"/>
    <property type="evidence" value="ECO:0007669"/>
    <property type="project" value="InterPro"/>
</dbReference>
<dbReference type="AlphaFoldDB" id="A0A4P6FQW4"/>
<feature type="domain" description="N-acetyltransferase" evidence="3">
    <location>
        <begin position="1"/>
        <end position="158"/>
    </location>
</feature>
<organism evidence="4 5">
    <name type="scientific">Agromyces protaetiae</name>
    <dbReference type="NCBI Taxonomy" id="2509455"/>
    <lineage>
        <taxon>Bacteria</taxon>
        <taxon>Bacillati</taxon>
        <taxon>Actinomycetota</taxon>
        <taxon>Actinomycetes</taxon>
        <taxon>Micrococcales</taxon>
        <taxon>Microbacteriaceae</taxon>
        <taxon>Agromyces</taxon>
    </lineage>
</organism>
<dbReference type="OrthoDB" id="3190820at2"/>
<dbReference type="Pfam" id="PF00583">
    <property type="entry name" value="Acetyltransf_1"/>
    <property type="match status" value="1"/>
</dbReference>
<dbReference type="KEGG" id="agf:ET445_05735"/>
<dbReference type="EMBL" id="CP035491">
    <property type="protein sequence ID" value="QAY72918.1"/>
    <property type="molecule type" value="Genomic_DNA"/>
</dbReference>
<evidence type="ECO:0000259" key="3">
    <source>
        <dbReference type="PROSITE" id="PS51186"/>
    </source>
</evidence>
<name>A0A4P6FQW4_9MICO</name>
<evidence type="ECO:0000256" key="2">
    <source>
        <dbReference type="ARBA" id="ARBA00023315"/>
    </source>
</evidence>
<dbReference type="CDD" id="cd04301">
    <property type="entry name" value="NAT_SF"/>
    <property type="match status" value="1"/>
</dbReference>
<dbReference type="SUPFAM" id="SSF55729">
    <property type="entry name" value="Acyl-CoA N-acyltransferases (Nat)"/>
    <property type="match status" value="1"/>
</dbReference>
<keyword evidence="2" id="KW-0012">Acyltransferase</keyword>
<gene>
    <name evidence="4" type="ORF">ET445_05735</name>
</gene>
<keyword evidence="1 4" id="KW-0808">Transferase</keyword>
<dbReference type="InterPro" id="IPR016181">
    <property type="entry name" value="Acyl_CoA_acyltransferase"/>
</dbReference>
<reference evidence="4 5" key="1">
    <citation type="submission" date="2019-01" db="EMBL/GenBank/DDBJ databases">
        <title>Genome sequencing of strain FW100M-8.</title>
        <authorList>
            <person name="Heo J."/>
            <person name="Kim S.-J."/>
            <person name="Kim J.-S."/>
            <person name="Hong S.-B."/>
            <person name="Kwon S.-W."/>
        </authorList>
    </citation>
    <scope>NUCLEOTIDE SEQUENCE [LARGE SCALE GENOMIC DNA]</scope>
    <source>
        <strain evidence="4 5">FW100M-8</strain>
    </source>
</reference>
<dbReference type="Proteomes" id="UP000291259">
    <property type="component" value="Chromosome"/>
</dbReference>
<dbReference type="PROSITE" id="PS51186">
    <property type="entry name" value="GNAT"/>
    <property type="match status" value="1"/>
</dbReference>